<dbReference type="AlphaFoldDB" id="A0A7H4LQ78"/>
<dbReference type="Proteomes" id="UP000280104">
    <property type="component" value="Chromosome II"/>
</dbReference>
<accession>A0A7H4LQ78</accession>
<feature type="compositionally biased region" description="Low complexity" evidence="1">
    <location>
        <begin position="8"/>
        <end position="21"/>
    </location>
</feature>
<feature type="compositionally biased region" description="Basic and acidic residues" evidence="1">
    <location>
        <begin position="25"/>
        <end position="39"/>
    </location>
</feature>
<feature type="region of interest" description="Disordered" evidence="1">
    <location>
        <begin position="1"/>
        <end position="39"/>
    </location>
</feature>
<sequence length="113" mass="12666">MSTTPEISQTACSAATSAQAAEDYDPSKDPARKPTRTKDPTWKYAFWPDLQDKLSIQCVLCGKNVSSGYTVVLMCLKATDEIRKEMHLYMKTNSNQVQSRAFICIVYCTCILI</sequence>
<evidence type="ECO:0000313" key="3">
    <source>
        <dbReference type="Proteomes" id="UP000280104"/>
    </source>
</evidence>
<protein>
    <submittedName>
        <fullName evidence="2">Uncharacterized protein</fullName>
    </submittedName>
</protein>
<dbReference type="EMBL" id="LS480641">
    <property type="protein sequence ID" value="SPT20767.1"/>
    <property type="molecule type" value="Genomic_DNA"/>
</dbReference>
<gene>
    <name evidence="2" type="ORF">CAMPLR22A2D_LOCUS5400</name>
</gene>
<name>A0A7H4LQ78_WHEAT</name>
<evidence type="ECO:0000313" key="2">
    <source>
        <dbReference type="EMBL" id="SPT20767.1"/>
    </source>
</evidence>
<proteinExistence type="predicted"/>
<reference evidence="2 3" key="1">
    <citation type="submission" date="2018-05" db="EMBL/GenBank/DDBJ databases">
        <authorList>
            <person name="Thind KAUR A."/>
        </authorList>
    </citation>
    <scope>NUCLEOTIDE SEQUENCE [LARGE SCALE GENOMIC DNA]</scope>
</reference>
<organism evidence="2 3">
    <name type="scientific">Triticum aestivum</name>
    <name type="common">Wheat</name>
    <dbReference type="NCBI Taxonomy" id="4565"/>
    <lineage>
        <taxon>Eukaryota</taxon>
        <taxon>Viridiplantae</taxon>
        <taxon>Streptophyta</taxon>
        <taxon>Embryophyta</taxon>
        <taxon>Tracheophyta</taxon>
        <taxon>Spermatophyta</taxon>
        <taxon>Magnoliopsida</taxon>
        <taxon>Liliopsida</taxon>
        <taxon>Poales</taxon>
        <taxon>Poaceae</taxon>
        <taxon>BOP clade</taxon>
        <taxon>Pooideae</taxon>
        <taxon>Triticodae</taxon>
        <taxon>Triticeae</taxon>
        <taxon>Triticinae</taxon>
        <taxon>Triticum</taxon>
    </lineage>
</organism>
<evidence type="ECO:0000256" key="1">
    <source>
        <dbReference type="SAM" id="MobiDB-lite"/>
    </source>
</evidence>